<comment type="subcellular location">
    <subcellularLocation>
        <location evidence="1 10">Cell membrane</location>
        <topology evidence="1 10">Multi-pass membrane protein</topology>
    </subcellularLocation>
</comment>
<evidence type="ECO:0000256" key="8">
    <source>
        <dbReference type="ARBA" id="ARBA00035585"/>
    </source>
</evidence>
<keyword evidence="10" id="KW-0406">Ion transport</keyword>
<dbReference type="NCBIfam" id="TIGR00494">
    <property type="entry name" value="crcB"/>
    <property type="match status" value="1"/>
</dbReference>
<evidence type="ECO:0000256" key="2">
    <source>
        <dbReference type="ARBA" id="ARBA00022475"/>
    </source>
</evidence>
<evidence type="ECO:0000256" key="4">
    <source>
        <dbReference type="ARBA" id="ARBA00022989"/>
    </source>
</evidence>
<dbReference type="PANTHER" id="PTHR28259">
    <property type="entry name" value="FLUORIDE EXPORT PROTEIN 1-RELATED"/>
    <property type="match status" value="1"/>
</dbReference>
<evidence type="ECO:0000256" key="7">
    <source>
        <dbReference type="ARBA" id="ARBA00035120"/>
    </source>
</evidence>
<keyword evidence="12" id="KW-1185">Reference proteome</keyword>
<dbReference type="GO" id="GO:0140114">
    <property type="term" value="P:cellular detoxification of fluoride"/>
    <property type="evidence" value="ECO:0007669"/>
    <property type="project" value="UniProtKB-UniRule"/>
</dbReference>
<dbReference type="EMBL" id="SOCE01000001">
    <property type="protein sequence ID" value="TDU87246.1"/>
    <property type="molecule type" value="Genomic_DNA"/>
</dbReference>
<comment type="function">
    <text evidence="9 10">Fluoride-specific ion channel. Important for reducing fluoride concentration in the cell, thus reducing its toxicity.</text>
</comment>
<name>A0A4R7T7J1_9ACTN</name>
<dbReference type="Pfam" id="PF02537">
    <property type="entry name" value="CRCB"/>
    <property type="match status" value="1"/>
</dbReference>
<feature type="binding site" evidence="10">
    <location>
        <position position="92"/>
    </location>
    <ligand>
        <name>Na(+)</name>
        <dbReference type="ChEBI" id="CHEBI:29101"/>
        <note>structural</note>
    </ligand>
</feature>
<reference evidence="11 12" key="1">
    <citation type="submission" date="2019-03" db="EMBL/GenBank/DDBJ databases">
        <title>Genomic Encyclopedia of Type Strains, Phase III (KMG-III): the genomes of soil and plant-associated and newly described type strains.</title>
        <authorList>
            <person name="Whitman W."/>
        </authorList>
    </citation>
    <scope>NUCLEOTIDE SEQUENCE [LARGE SCALE GENOMIC DNA]</scope>
    <source>
        <strain evidence="11 12">VKM Ac-2575</strain>
    </source>
</reference>
<keyword evidence="10" id="KW-0479">Metal-binding</keyword>
<dbReference type="GO" id="GO:0046872">
    <property type="term" value="F:metal ion binding"/>
    <property type="evidence" value="ECO:0007669"/>
    <property type="project" value="UniProtKB-KW"/>
</dbReference>
<organism evidence="11 12">
    <name type="scientific">Kribbella voronezhensis</name>
    <dbReference type="NCBI Taxonomy" id="2512212"/>
    <lineage>
        <taxon>Bacteria</taxon>
        <taxon>Bacillati</taxon>
        <taxon>Actinomycetota</taxon>
        <taxon>Actinomycetes</taxon>
        <taxon>Propionibacteriales</taxon>
        <taxon>Kribbellaceae</taxon>
        <taxon>Kribbella</taxon>
    </lineage>
</organism>
<evidence type="ECO:0000313" key="11">
    <source>
        <dbReference type="EMBL" id="TDU87246.1"/>
    </source>
</evidence>
<keyword evidence="6 10" id="KW-0407">Ion channel</keyword>
<proteinExistence type="inferred from homology"/>
<sequence length="139" mass="14260">MAPSSALERAGRVAPPLAAVLAVIALGGVVGSLARYGLAEAFPHSAGSFPGATFGTNVLGCFLIGVLLARLTPLSHPLLRPFLGTGILGGFTTFSTFAVDTDRLLPDHVVVALLYFFGTVLTALVATLLGELTAKGVRR</sequence>
<feature type="transmembrane region" description="Helical" evidence="10">
    <location>
        <begin position="12"/>
        <end position="34"/>
    </location>
</feature>
<evidence type="ECO:0000256" key="3">
    <source>
        <dbReference type="ARBA" id="ARBA00022692"/>
    </source>
</evidence>
<comment type="similarity">
    <text evidence="7 10">Belongs to the fluoride channel Fluc/FEX (TC 1.A.43) family.</text>
</comment>
<keyword evidence="3 10" id="KW-0812">Transmembrane</keyword>
<accession>A0A4R7T7J1</accession>
<evidence type="ECO:0000256" key="10">
    <source>
        <dbReference type="HAMAP-Rule" id="MF_00454"/>
    </source>
</evidence>
<feature type="transmembrane region" description="Helical" evidence="10">
    <location>
        <begin position="109"/>
        <end position="129"/>
    </location>
</feature>
<dbReference type="PANTHER" id="PTHR28259:SF1">
    <property type="entry name" value="FLUORIDE EXPORT PROTEIN 1-RELATED"/>
    <property type="match status" value="1"/>
</dbReference>
<evidence type="ECO:0000256" key="6">
    <source>
        <dbReference type="ARBA" id="ARBA00023303"/>
    </source>
</evidence>
<keyword evidence="10" id="KW-0915">Sodium</keyword>
<keyword evidence="5 10" id="KW-0472">Membrane</keyword>
<keyword evidence="10" id="KW-0813">Transport</keyword>
<keyword evidence="2 10" id="KW-1003">Cell membrane</keyword>
<comment type="catalytic activity">
    <reaction evidence="8">
        <text>fluoride(in) = fluoride(out)</text>
        <dbReference type="Rhea" id="RHEA:76159"/>
        <dbReference type="ChEBI" id="CHEBI:17051"/>
    </reaction>
    <physiologicalReaction direction="left-to-right" evidence="8">
        <dbReference type="Rhea" id="RHEA:76160"/>
    </physiologicalReaction>
</comment>
<feature type="transmembrane region" description="Helical" evidence="10">
    <location>
        <begin position="54"/>
        <end position="71"/>
    </location>
</feature>
<comment type="caution">
    <text evidence="11">The sequence shown here is derived from an EMBL/GenBank/DDBJ whole genome shotgun (WGS) entry which is preliminary data.</text>
</comment>
<feature type="transmembrane region" description="Helical" evidence="10">
    <location>
        <begin position="78"/>
        <end position="97"/>
    </location>
</feature>
<dbReference type="Proteomes" id="UP000295151">
    <property type="component" value="Unassembled WGS sequence"/>
</dbReference>
<evidence type="ECO:0000256" key="9">
    <source>
        <dbReference type="ARBA" id="ARBA00049940"/>
    </source>
</evidence>
<dbReference type="InterPro" id="IPR003691">
    <property type="entry name" value="FluC"/>
</dbReference>
<dbReference type="GO" id="GO:0005886">
    <property type="term" value="C:plasma membrane"/>
    <property type="evidence" value="ECO:0007669"/>
    <property type="project" value="UniProtKB-SubCell"/>
</dbReference>
<evidence type="ECO:0000256" key="1">
    <source>
        <dbReference type="ARBA" id="ARBA00004651"/>
    </source>
</evidence>
<comment type="activity regulation">
    <text evidence="10">Na(+) is not transported, but it plays an essential structural role and its presence is essential for fluoride channel function.</text>
</comment>
<dbReference type="GO" id="GO:0062054">
    <property type="term" value="F:fluoride channel activity"/>
    <property type="evidence" value="ECO:0007669"/>
    <property type="project" value="UniProtKB-UniRule"/>
</dbReference>
<evidence type="ECO:0000313" key="12">
    <source>
        <dbReference type="Proteomes" id="UP000295151"/>
    </source>
</evidence>
<dbReference type="AlphaFoldDB" id="A0A4R7T7J1"/>
<feature type="binding site" evidence="10">
    <location>
        <position position="89"/>
    </location>
    <ligand>
        <name>Na(+)</name>
        <dbReference type="ChEBI" id="CHEBI:29101"/>
        <note>structural</note>
    </ligand>
</feature>
<dbReference type="HAMAP" id="MF_00454">
    <property type="entry name" value="FluC"/>
    <property type="match status" value="1"/>
</dbReference>
<keyword evidence="4 10" id="KW-1133">Transmembrane helix</keyword>
<protein>
    <recommendedName>
        <fullName evidence="10">Fluoride-specific ion channel FluC</fullName>
    </recommendedName>
</protein>
<gene>
    <name evidence="10" type="primary">fluC</name>
    <name evidence="10" type="synonym">crcB</name>
    <name evidence="11" type="ORF">EV138_0764</name>
</gene>
<evidence type="ECO:0000256" key="5">
    <source>
        <dbReference type="ARBA" id="ARBA00023136"/>
    </source>
</evidence>